<dbReference type="Pfam" id="PF00009">
    <property type="entry name" value="GTP_EFTU"/>
    <property type="match status" value="1"/>
</dbReference>
<dbReference type="InterPro" id="IPR000795">
    <property type="entry name" value="T_Tr_GTP-bd_dom"/>
</dbReference>
<dbReference type="EMBL" id="CM018031">
    <property type="protein sequence ID" value="KAA8548561.1"/>
    <property type="molecule type" value="Genomic_DNA"/>
</dbReference>
<evidence type="ECO:0000313" key="3">
    <source>
        <dbReference type="EMBL" id="KAA8548561.1"/>
    </source>
</evidence>
<sequence length="145" mass="16042">MRLNKAPEEKKRGISIATAHVKYETAKRHYAHVDCPGHADYVKNMIIGAAQMDGGILVVSAPDGPHATDKGTYSACSPGWRTFFGAVFSTKLMLLMIQSYLNWLKWNSVSCLISTSSLGMKSQLFGVLLCLLYKGQMKNLEKRLS</sequence>
<feature type="transmembrane region" description="Helical" evidence="1">
    <location>
        <begin position="83"/>
        <end position="101"/>
    </location>
</feature>
<dbReference type="PRINTS" id="PR00315">
    <property type="entry name" value="ELONGATNFCT"/>
</dbReference>
<dbReference type="Gene3D" id="3.40.50.300">
    <property type="entry name" value="P-loop containing nucleotide triphosphate hydrolases"/>
    <property type="match status" value="1"/>
</dbReference>
<keyword evidence="4" id="KW-1185">Reference proteome</keyword>
<name>A0A5J5C4N6_9ASTE</name>
<evidence type="ECO:0000259" key="2">
    <source>
        <dbReference type="Pfam" id="PF00009"/>
    </source>
</evidence>
<accession>A0A5J5C4N6</accession>
<reference evidence="3 4" key="1">
    <citation type="submission" date="2019-09" db="EMBL/GenBank/DDBJ databases">
        <title>A chromosome-level genome assembly of the Chinese tupelo Nyssa sinensis.</title>
        <authorList>
            <person name="Yang X."/>
            <person name="Kang M."/>
            <person name="Yang Y."/>
            <person name="Xiong H."/>
            <person name="Wang M."/>
            <person name="Zhang Z."/>
            <person name="Wang Z."/>
            <person name="Wu H."/>
            <person name="Ma T."/>
            <person name="Liu J."/>
            <person name="Xi Z."/>
        </authorList>
    </citation>
    <scope>NUCLEOTIDE SEQUENCE [LARGE SCALE GENOMIC DNA]</scope>
    <source>
        <strain evidence="3">J267</strain>
        <tissue evidence="3">Leaf</tissue>
    </source>
</reference>
<gene>
    <name evidence="3" type="ORF">F0562_000172</name>
</gene>
<feature type="transmembrane region" description="Helical" evidence="1">
    <location>
        <begin position="113"/>
        <end position="133"/>
    </location>
</feature>
<dbReference type="GO" id="GO:0003924">
    <property type="term" value="F:GTPase activity"/>
    <property type="evidence" value="ECO:0007669"/>
    <property type="project" value="InterPro"/>
</dbReference>
<dbReference type="GO" id="GO:0005525">
    <property type="term" value="F:GTP binding"/>
    <property type="evidence" value="ECO:0007669"/>
    <property type="project" value="InterPro"/>
</dbReference>
<dbReference type="Proteomes" id="UP000325577">
    <property type="component" value="Linkage Group LG0"/>
</dbReference>
<feature type="domain" description="Tr-type G" evidence="2">
    <location>
        <begin position="3"/>
        <end position="68"/>
    </location>
</feature>
<protein>
    <recommendedName>
        <fullName evidence="2">Tr-type G domain-containing protein</fullName>
    </recommendedName>
</protein>
<proteinExistence type="predicted"/>
<keyword evidence="1" id="KW-0812">Transmembrane</keyword>
<keyword evidence="1" id="KW-1133">Transmembrane helix</keyword>
<dbReference type="InterPro" id="IPR027417">
    <property type="entry name" value="P-loop_NTPase"/>
</dbReference>
<dbReference type="SUPFAM" id="SSF52540">
    <property type="entry name" value="P-loop containing nucleoside triphosphate hydrolases"/>
    <property type="match status" value="1"/>
</dbReference>
<dbReference type="OrthoDB" id="2067at2759"/>
<dbReference type="InterPro" id="IPR050055">
    <property type="entry name" value="EF-Tu_GTPase"/>
</dbReference>
<organism evidence="3 4">
    <name type="scientific">Nyssa sinensis</name>
    <dbReference type="NCBI Taxonomy" id="561372"/>
    <lineage>
        <taxon>Eukaryota</taxon>
        <taxon>Viridiplantae</taxon>
        <taxon>Streptophyta</taxon>
        <taxon>Embryophyta</taxon>
        <taxon>Tracheophyta</taxon>
        <taxon>Spermatophyta</taxon>
        <taxon>Magnoliopsida</taxon>
        <taxon>eudicotyledons</taxon>
        <taxon>Gunneridae</taxon>
        <taxon>Pentapetalae</taxon>
        <taxon>asterids</taxon>
        <taxon>Cornales</taxon>
        <taxon>Nyssaceae</taxon>
        <taxon>Nyssa</taxon>
    </lineage>
</organism>
<dbReference type="GO" id="GO:0005739">
    <property type="term" value="C:mitochondrion"/>
    <property type="evidence" value="ECO:0007669"/>
    <property type="project" value="TreeGrafter"/>
</dbReference>
<dbReference type="GO" id="GO:0070125">
    <property type="term" value="P:mitochondrial translational elongation"/>
    <property type="evidence" value="ECO:0007669"/>
    <property type="project" value="TreeGrafter"/>
</dbReference>
<dbReference type="PANTHER" id="PTHR43721:SF22">
    <property type="entry name" value="ELONGATION FACTOR TU, MITOCHONDRIAL"/>
    <property type="match status" value="1"/>
</dbReference>
<dbReference type="PANTHER" id="PTHR43721">
    <property type="entry name" value="ELONGATION FACTOR TU-RELATED"/>
    <property type="match status" value="1"/>
</dbReference>
<dbReference type="AlphaFoldDB" id="A0A5J5C4N6"/>
<keyword evidence="1" id="KW-0472">Membrane</keyword>
<dbReference type="GO" id="GO:0003746">
    <property type="term" value="F:translation elongation factor activity"/>
    <property type="evidence" value="ECO:0007669"/>
    <property type="project" value="TreeGrafter"/>
</dbReference>
<evidence type="ECO:0000313" key="4">
    <source>
        <dbReference type="Proteomes" id="UP000325577"/>
    </source>
</evidence>
<evidence type="ECO:0000256" key="1">
    <source>
        <dbReference type="SAM" id="Phobius"/>
    </source>
</evidence>